<dbReference type="Proteomes" id="UP000811255">
    <property type="component" value="Unassembled WGS sequence"/>
</dbReference>
<evidence type="ECO:0000313" key="2">
    <source>
        <dbReference type="EMBL" id="MBT2135870.1"/>
    </source>
</evidence>
<dbReference type="RefSeq" id="WP_214537724.1">
    <property type="nucleotide sequence ID" value="NZ_JAHFVK010000003.1"/>
</dbReference>
<dbReference type="EMBL" id="JAHFVK010000003">
    <property type="protein sequence ID" value="MBT2135870.1"/>
    <property type="molecule type" value="Genomic_DNA"/>
</dbReference>
<keyword evidence="1" id="KW-0472">Membrane</keyword>
<accession>A0ABS5W9H4</accession>
<keyword evidence="3" id="KW-1185">Reference proteome</keyword>
<evidence type="ECO:0000256" key="1">
    <source>
        <dbReference type="SAM" id="Phobius"/>
    </source>
</evidence>
<sequence length="168" mass="18409">MKWMLLPFRRYAEFSGRSRRMEFWMFQLLGLIVGVVLYSLILAGGGMEWITMVAATAEGSVVDNQLEGFSFGPLAWVGIVGLLVWFVAAFIPSLAVTVRRLHDRDMSGWYLPGFIVAVICLSLIPILGAILVLVLEIGWIVLMALPGTQGSNKYGADPLGQADAEVFA</sequence>
<protein>
    <submittedName>
        <fullName evidence="2">DUF805 domain-containing protein</fullName>
    </submittedName>
</protein>
<dbReference type="PANTHER" id="PTHR34980:SF2">
    <property type="entry name" value="INNER MEMBRANE PROTEIN YHAH-RELATED"/>
    <property type="match status" value="1"/>
</dbReference>
<gene>
    <name evidence="2" type="ORF">KK137_16150</name>
</gene>
<comment type="caution">
    <text evidence="2">The sequence shown here is derived from an EMBL/GenBank/DDBJ whole genome shotgun (WGS) entry which is preliminary data.</text>
</comment>
<organism evidence="2 3">
    <name type="scientific">Croceibacterium selenioxidans</name>
    <dbReference type="NCBI Taxonomy" id="2838833"/>
    <lineage>
        <taxon>Bacteria</taxon>
        <taxon>Pseudomonadati</taxon>
        <taxon>Pseudomonadota</taxon>
        <taxon>Alphaproteobacteria</taxon>
        <taxon>Sphingomonadales</taxon>
        <taxon>Erythrobacteraceae</taxon>
        <taxon>Croceibacterium</taxon>
    </lineage>
</organism>
<feature type="transmembrane region" description="Helical" evidence="1">
    <location>
        <begin position="21"/>
        <end position="43"/>
    </location>
</feature>
<dbReference type="PANTHER" id="PTHR34980">
    <property type="entry name" value="INNER MEMBRANE PROTEIN-RELATED-RELATED"/>
    <property type="match status" value="1"/>
</dbReference>
<dbReference type="InterPro" id="IPR008523">
    <property type="entry name" value="DUF805"/>
</dbReference>
<proteinExistence type="predicted"/>
<feature type="transmembrane region" description="Helical" evidence="1">
    <location>
        <begin position="109"/>
        <end position="142"/>
    </location>
</feature>
<keyword evidence="1" id="KW-1133">Transmembrane helix</keyword>
<feature type="transmembrane region" description="Helical" evidence="1">
    <location>
        <begin position="74"/>
        <end position="97"/>
    </location>
</feature>
<reference evidence="2 3" key="1">
    <citation type="submission" date="2021-05" db="EMBL/GenBank/DDBJ databases">
        <title>Croceibacterium sp. LX-88 genome sequence.</title>
        <authorList>
            <person name="Luo X."/>
        </authorList>
    </citation>
    <scope>NUCLEOTIDE SEQUENCE [LARGE SCALE GENOMIC DNA]</scope>
    <source>
        <strain evidence="2 3">LX-88</strain>
    </source>
</reference>
<evidence type="ECO:0000313" key="3">
    <source>
        <dbReference type="Proteomes" id="UP000811255"/>
    </source>
</evidence>
<keyword evidence="1" id="KW-0812">Transmembrane</keyword>
<name>A0ABS5W9H4_9SPHN</name>
<dbReference type="Pfam" id="PF05656">
    <property type="entry name" value="DUF805"/>
    <property type="match status" value="1"/>
</dbReference>